<feature type="active site" evidence="9">
    <location>
        <position position="287"/>
    </location>
</feature>
<keyword evidence="2 9" id="KW-0963">Cytoplasm</keyword>
<evidence type="ECO:0000256" key="8">
    <source>
        <dbReference type="ARBA" id="ARBA00023306"/>
    </source>
</evidence>
<dbReference type="Pfam" id="PF00589">
    <property type="entry name" value="Phage_integrase"/>
    <property type="match status" value="1"/>
</dbReference>
<dbReference type="GO" id="GO:0005737">
    <property type="term" value="C:cytoplasm"/>
    <property type="evidence" value="ECO:0007669"/>
    <property type="project" value="UniProtKB-SubCell"/>
</dbReference>
<dbReference type="InterPro" id="IPR004107">
    <property type="entry name" value="Integrase_SAM-like_N"/>
</dbReference>
<dbReference type="InterPro" id="IPR010998">
    <property type="entry name" value="Integrase_recombinase_N"/>
</dbReference>
<evidence type="ECO:0000256" key="5">
    <source>
        <dbReference type="ARBA" id="ARBA00022908"/>
    </source>
</evidence>
<evidence type="ECO:0000256" key="7">
    <source>
        <dbReference type="ARBA" id="ARBA00023172"/>
    </source>
</evidence>
<evidence type="ECO:0000313" key="13">
    <source>
        <dbReference type="Proteomes" id="UP000199415"/>
    </source>
</evidence>
<dbReference type="GO" id="GO:0051301">
    <property type="term" value="P:cell division"/>
    <property type="evidence" value="ECO:0007669"/>
    <property type="project" value="UniProtKB-KW"/>
</dbReference>
<feature type="active site" description="O-(3'-phospho-DNA)-tyrosine intermediate" evidence="9">
    <location>
        <position position="296"/>
    </location>
</feature>
<comment type="subcellular location">
    <subcellularLocation>
        <location evidence="1 9">Cytoplasm</location>
    </subcellularLocation>
</comment>
<dbReference type="InterPro" id="IPR044068">
    <property type="entry name" value="CB"/>
</dbReference>
<keyword evidence="4 9" id="KW-0159">Chromosome partition</keyword>
<organism evidence="12 13">
    <name type="scientific">Limimonas halophila</name>
    <dbReference type="NCBI Taxonomy" id="1082479"/>
    <lineage>
        <taxon>Bacteria</taxon>
        <taxon>Pseudomonadati</taxon>
        <taxon>Pseudomonadota</taxon>
        <taxon>Alphaproteobacteria</taxon>
        <taxon>Rhodospirillales</taxon>
        <taxon>Rhodovibrionaceae</taxon>
        <taxon>Limimonas</taxon>
    </lineage>
</organism>
<dbReference type="GO" id="GO:0003677">
    <property type="term" value="F:DNA binding"/>
    <property type="evidence" value="ECO:0007669"/>
    <property type="project" value="UniProtKB-UniRule"/>
</dbReference>
<dbReference type="InterPro" id="IPR013762">
    <property type="entry name" value="Integrase-like_cat_sf"/>
</dbReference>
<evidence type="ECO:0000259" key="10">
    <source>
        <dbReference type="PROSITE" id="PS51898"/>
    </source>
</evidence>
<dbReference type="InterPro" id="IPR050090">
    <property type="entry name" value="Tyrosine_recombinase_XerCD"/>
</dbReference>
<dbReference type="InterPro" id="IPR011010">
    <property type="entry name" value="DNA_brk_join_enz"/>
</dbReference>
<evidence type="ECO:0000256" key="6">
    <source>
        <dbReference type="ARBA" id="ARBA00023125"/>
    </source>
</evidence>
<accession>A0A1G7SJ03</accession>
<dbReference type="Gene3D" id="1.10.443.10">
    <property type="entry name" value="Intergrase catalytic core"/>
    <property type="match status" value="1"/>
</dbReference>
<protein>
    <recommendedName>
        <fullName evidence="9">Tyrosine recombinase XerC</fullName>
    </recommendedName>
</protein>
<feature type="domain" description="Tyr recombinase" evidence="10">
    <location>
        <begin position="125"/>
        <end position="309"/>
    </location>
</feature>
<dbReference type="Gene3D" id="1.10.150.130">
    <property type="match status" value="1"/>
</dbReference>
<sequence length="318" mass="34210">MTVEPGTRAPVSWEVRDALVAWRAWLAHEKRASANTLDAYARDVDAFLSFAARHTGGAVDFAALGALTVADFRAWLASRSTAGLTRSSTARAVSSVRGFFRWLARMGYVENAAVHHMKAPRRPRQVPKALSEVEAGDVLRAVQEVAGTPWIAKRDLAVLLLLYGCGLRIGEALALTCAEAPAPGQEALTVTGKGNKQRQVPLLPIVGEAVQTYLAECPYVLPQDAVLFRGARGGPLGARRVQERMQQIRGWLGLSASATPHVLRHSFATHLLQQGGDLRAIQDLLGHGSLSTTQQYTAVDSAGLKRVYDRAHPRAGGG</sequence>
<feature type="active site" evidence="9">
    <location>
        <position position="168"/>
    </location>
</feature>
<dbReference type="RefSeq" id="WP_090020339.1">
    <property type="nucleotide sequence ID" value="NZ_FNCE01000007.1"/>
</dbReference>
<evidence type="ECO:0000256" key="2">
    <source>
        <dbReference type="ARBA" id="ARBA00022490"/>
    </source>
</evidence>
<dbReference type="GO" id="GO:0006313">
    <property type="term" value="P:DNA transposition"/>
    <property type="evidence" value="ECO:0007669"/>
    <property type="project" value="UniProtKB-UniRule"/>
</dbReference>
<keyword evidence="5 9" id="KW-0229">DNA integration</keyword>
<dbReference type="AlphaFoldDB" id="A0A1G7SJ03"/>
<evidence type="ECO:0000256" key="9">
    <source>
        <dbReference type="HAMAP-Rule" id="MF_01808"/>
    </source>
</evidence>
<comment type="subunit">
    <text evidence="9">Forms a cyclic heterotetrameric complex composed of two molecules of XerC and two molecules of XerD.</text>
</comment>
<dbReference type="HAMAP" id="MF_01808">
    <property type="entry name" value="Recomb_XerC_XerD"/>
    <property type="match status" value="1"/>
</dbReference>
<dbReference type="Pfam" id="PF02899">
    <property type="entry name" value="Phage_int_SAM_1"/>
    <property type="match status" value="1"/>
</dbReference>
<dbReference type="OrthoDB" id="9801717at2"/>
<evidence type="ECO:0000259" key="11">
    <source>
        <dbReference type="PROSITE" id="PS51900"/>
    </source>
</evidence>
<feature type="active site" evidence="9">
    <location>
        <position position="261"/>
    </location>
</feature>
<dbReference type="InterPro" id="IPR002104">
    <property type="entry name" value="Integrase_catalytic"/>
</dbReference>
<evidence type="ECO:0000313" key="12">
    <source>
        <dbReference type="EMBL" id="SDG22978.1"/>
    </source>
</evidence>
<dbReference type="PANTHER" id="PTHR30349:SF90">
    <property type="entry name" value="TYROSINE RECOMBINASE XERD"/>
    <property type="match status" value="1"/>
</dbReference>
<dbReference type="SUPFAM" id="SSF56349">
    <property type="entry name" value="DNA breaking-rejoining enzymes"/>
    <property type="match status" value="1"/>
</dbReference>
<reference evidence="12 13" key="1">
    <citation type="submission" date="2016-10" db="EMBL/GenBank/DDBJ databases">
        <authorList>
            <person name="de Groot N.N."/>
        </authorList>
    </citation>
    <scope>NUCLEOTIDE SEQUENCE [LARGE SCALE GENOMIC DNA]</scope>
    <source>
        <strain evidence="12 13">DSM 25584</strain>
    </source>
</reference>
<feature type="domain" description="Core-binding (CB)" evidence="11">
    <location>
        <begin position="13"/>
        <end position="104"/>
    </location>
</feature>
<dbReference type="GO" id="GO:0009037">
    <property type="term" value="F:tyrosine-based site-specific recombinase activity"/>
    <property type="evidence" value="ECO:0007669"/>
    <property type="project" value="UniProtKB-UniRule"/>
</dbReference>
<comment type="similarity">
    <text evidence="9">Belongs to the 'phage' integrase family. XerC subfamily.</text>
</comment>
<keyword evidence="3 9" id="KW-0132">Cell division</keyword>
<dbReference type="PROSITE" id="PS51900">
    <property type="entry name" value="CB"/>
    <property type="match status" value="1"/>
</dbReference>
<name>A0A1G7SJ03_9PROT</name>
<keyword evidence="8 9" id="KW-0131">Cell cycle</keyword>
<evidence type="ECO:0000256" key="4">
    <source>
        <dbReference type="ARBA" id="ARBA00022829"/>
    </source>
</evidence>
<dbReference type="STRING" id="1082479.SAMN05216241_10727"/>
<proteinExistence type="inferred from homology"/>
<gene>
    <name evidence="9" type="primary">xerC</name>
    <name evidence="12" type="ORF">SAMN05216241_10727</name>
</gene>
<dbReference type="Proteomes" id="UP000199415">
    <property type="component" value="Unassembled WGS sequence"/>
</dbReference>
<dbReference type="GO" id="GO:0007059">
    <property type="term" value="P:chromosome segregation"/>
    <property type="evidence" value="ECO:0007669"/>
    <property type="project" value="UniProtKB-UniRule"/>
</dbReference>
<keyword evidence="6 9" id="KW-0238">DNA-binding</keyword>
<evidence type="ECO:0000256" key="3">
    <source>
        <dbReference type="ARBA" id="ARBA00022618"/>
    </source>
</evidence>
<dbReference type="PROSITE" id="PS51898">
    <property type="entry name" value="TYR_RECOMBINASE"/>
    <property type="match status" value="1"/>
</dbReference>
<feature type="active site" evidence="9">
    <location>
        <position position="193"/>
    </location>
</feature>
<feature type="active site" evidence="9">
    <location>
        <position position="264"/>
    </location>
</feature>
<comment type="function">
    <text evidence="9">Site-specific tyrosine recombinase, which acts by catalyzing the cutting and rejoining of the recombining DNA molecules. The XerC-XerD complex is essential to convert dimers of the bacterial chromosome into monomers to permit their segregation at cell division. It also contributes to the segregational stability of plasmids.</text>
</comment>
<dbReference type="EMBL" id="FNCE01000007">
    <property type="protein sequence ID" value="SDG22978.1"/>
    <property type="molecule type" value="Genomic_DNA"/>
</dbReference>
<dbReference type="InterPro" id="IPR023009">
    <property type="entry name" value="Tyrosine_recombinase_XerC/XerD"/>
</dbReference>
<dbReference type="PANTHER" id="PTHR30349">
    <property type="entry name" value="PHAGE INTEGRASE-RELATED"/>
    <property type="match status" value="1"/>
</dbReference>
<keyword evidence="13" id="KW-1185">Reference proteome</keyword>
<evidence type="ECO:0000256" key="1">
    <source>
        <dbReference type="ARBA" id="ARBA00004496"/>
    </source>
</evidence>
<keyword evidence="7 9" id="KW-0233">DNA recombination</keyword>